<accession>Q7USF0</accession>
<reference evidence="1 2" key="1">
    <citation type="journal article" date="2003" name="Proc. Natl. Acad. Sci. U.S.A.">
        <title>Complete genome sequence of the marine planctomycete Pirellula sp. strain 1.</title>
        <authorList>
            <person name="Gloeckner F.O."/>
            <person name="Kube M."/>
            <person name="Bauer M."/>
            <person name="Teeling H."/>
            <person name="Lombardot T."/>
            <person name="Ludwig W."/>
            <person name="Gade D."/>
            <person name="Beck A."/>
            <person name="Borzym K."/>
            <person name="Heitmann K."/>
            <person name="Rabus R."/>
            <person name="Schlesner H."/>
            <person name="Amann R."/>
            <person name="Reinhardt R."/>
        </authorList>
    </citation>
    <scope>NUCLEOTIDE SEQUENCE [LARGE SCALE GENOMIC DNA]</scope>
    <source>
        <strain evidence="2">DSM 10527 / NCIMB 13988 / SH1</strain>
    </source>
</reference>
<keyword evidence="2" id="KW-1185">Reference proteome</keyword>
<dbReference type="STRING" id="243090.RB4542"/>
<evidence type="ECO:0000313" key="1">
    <source>
        <dbReference type="EMBL" id="CAD73847.1"/>
    </source>
</evidence>
<gene>
    <name evidence="1" type="ordered locus">RB4542</name>
</gene>
<dbReference type="AlphaFoldDB" id="Q7USF0"/>
<dbReference type="EnsemblBacteria" id="CAD73847">
    <property type="protein sequence ID" value="CAD73847"/>
    <property type="gene ID" value="RB4542"/>
</dbReference>
<organism evidence="1 2">
    <name type="scientific">Rhodopirellula baltica (strain DSM 10527 / NCIMB 13988 / SH1)</name>
    <dbReference type="NCBI Taxonomy" id="243090"/>
    <lineage>
        <taxon>Bacteria</taxon>
        <taxon>Pseudomonadati</taxon>
        <taxon>Planctomycetota</taxon>
        <taxon>Planctomycetia</taxon>
        <taxon>Pirellulales</taxon>
        <taxon>Pirellulaceae</taxon>
        <taxon>Rhodopirellula</taxon>
    </lineage>
</organism>
<name>Q7USF0_RHOBA</name>
<protein>
    <submittedName>
        <fullName evidence="1">Uncharacterized protein</fullName>
    </submittedName>
</protein>
<dbReference type="EMBL" id="BX294140">
    <property type="protein sequence ID" value="CAD73847.1"/>
    <property type="molecule type" value="Genomic_DNA"/>
</dbReference>
<evidence type="ECO:0000313" key="2">
    <source>
        <dbReference type="Proteomes" id="UP000001025"/>
    </source>
</evidence>
<sequence length="60" mass="6983">MIRHAGRFIRVDARTDPVQELTPLSCCFSFASGKRVRVGFVDRNNRYRRTFRSDESFGLS</sequence>
<dbReference type="KEGG" id="rba:RB4542"/>
<dbReference type="HOGENOM" id="CLU_2938678_0_0_0"/>
<dbReference type="Proteomes" id="UP000001025">
    <property type="component" value="Chromosome"/>
</dbReference>
<proteinExistence type="predicted"/>
<dbReference type="InParanoid" id="Q7USF0"/>